<dbReference type="EMBL" id="UFSW01000002">
    <property type="protein sequence ID" value="SUV40478.1"/>
    <property type="molecule type" value="Genomic_DNA"/>
</dbReference>
<evidence type="ECO:0000313" key="3">
    <source>
        <dbReference type="Proteomes" id="UP000254620"/>
    </source>
</evidence>
<feature type="domain" description="EamA" evidence="1">
    <location>
        <begin position="156"/>
        <end position="294"/>
    </location>
</feature>
<name>A0A380Z2M3_AVIPA</name>
<evidence type="ECO:0000259" key="1">
    <source>
        <dbReference type="Pfam" id="PF00892"/>
    </source>
</evidence>
<dbReference type="GO" id="GO:0016020">
    <property type="term" value="C:membrane"/>
    <property type="evidence" value="ECO:0007669"/>
    <property type="project" value="InterPro"/>
</dbReference>
<dbReference type="InterPro" id="IPR000620">
    <property type="entry name" value="EamA_dom"/>
</dbReference>
<dbReference type="RefSeq" id="WP_115615800.1">
    <property type="nucleotide sequence ID" value="NZ_JBANLW010000035.1"/>
</dbReference>
<dbReference type="PANTHER" id="PTHR22911:SF137">
    <property type="entry name" value="SOLUTE CARRIER FAMILY 35 MEMBER G2-RELATED"/>
    <property type="match status" value="1"/>
</dbReference>
<proteinExistence type="predicted"/>
<evidence type="ECO:0000313" key="2">
    <source>
        <dbReference type="EMBL" id="SUV40478.1"/>
    </source>
</evidence>
<reference evidence="2 3" key="1">
    <citation type="submission" date="2018-06" db="EMBL/GenBank/DDBJ databases">
        <authorList>
            <consortium name="Pathogen Informatics"/>
            <person name="Doyle S."/>
        </authorList>
    </citation>
    <scope>NUCLEOTIDE SEQUENCE [LARGE SCALE GENOMIC DNA]</scope>
    <source>
        <strain evidence="2 3">NCTC10926</strain>
    </source>
</reference>
<organism evidence="2 3">
    <name type="scientific">Avibacterium paragallinarum</name>
    <name type="common">Haemophilus gallinarum</name>
    <dbReference type="NCBI Taxonomy" id="728"/>
    <lineage>
        <taxon>Bacteria</taxon>
        <taxon>Pseudomonadati</taxon>
        <taxon>Pseudomonadota</taxon>
        <taxon>Gammaproteobacteria</taxon>
        <taxon>Pasteurellales</taxon>
        <taxon>Pasteurellaceae</taxon>
        <taxon>Avibacterium</taxon>
    </lineage>
</organism>
<protein>
    <submittedName>
        <fullName evidence="2">Carboxylate/amino acid/amine transporter</fullName>
    </submittedName>
</protein>
<dbReference type="SUPFAM" id="SSF103481">
    <property type="entry name" value="Multidrug resistance efflux transporter EmrE"/>
    <property type="match status" value="2"/>
</dbReference>
<feature type="domain" description="EamA" evidence="1">
    <location>
        <begin position="4"/>
        <end position="145"/>
    </location>
</feature>
<gene>
    <name evidence="2" type="ORF">NCTC10926_02519</name>
</gene>
<dbReference type="Proteomes" id="UP000254620">
    <property type="component" value="Unassembled WGS sequence"/>
</dbReference>
<sequence length="299" mass="34191">MIKLGYFYGVISAMFWAISGISYEILSKHTGNQAIYIILFFLFSSDFLSLILLIKFILKTKNFLSLKNYRKGIFFGGLAGVFGGTIGMFSYLMAIDLLGVNYAVPLSSTFPLFAGIIAYFFLKEKIQFIGFIGFFITIFSSVILFISKGINQFNLIGLVFIFFCILGWALEVVLSSYAMKFTSEYITYFSRLCFSCLGYIILLFFILKVDISNIINFIDYQKIGCFFIIVLSTFLSYLLYYKAIYLLGTIKAMSINITYSIWTVLFSYFLFDIEISRKLIFCCIGILFGTGLTLYVKKE</sequence>
<dbReference type="PANTHER" id="PTHR22911">
    <property type="entry name" value="ACYL-MALONYL CONDENSING ENZYME-RELATED"/>
    <property type="match status" value="1"/>
</dbReference>
<dbReference type="AlphaFoldDB" id="A0A380Z2M3"/>
<accession>A0A380Z2M3</accession>
<dbReference type="InterPro" id="IPR037185">
    <property type="entry name" value="EmrE-like"/>
</dbReference>
<dbReference type="Pfam" id="PF00892">
    <property type="entry name" value="EamA"/>
    <property type="match status" value="2"/>
</dbReference>